<dbReference type="InterPro" id="IPR029063">
    <property type="entry name" value="SAM-dependent_MTases_sf"/>
</dbReference>
<sequence>MPRIHAFELEDQPWFPRSIRDAMTDYLGFVGNLSPAPYQAFTARLHEAMAAMGEHEILDLCSGGTGPLPSILRLLEEQHGFQATARMTDLHPNLGKFEYARAGSQGRIDFVGESVDATQVPEQLGGFRLISNALHHFRPDMARAILADAVARRRGIAVFEALTRSPLAAVGILPSPLLVLLTTPFIRPFHWSRLFWTYVVPVVPLACLWDGLMSVARIYSPDELQALVSEIPGNEGYVWDIGKLPVPGAPVSITYLIGRPR</sequence>
<accession>A0A3S5GXM6</accession>
<dbReference type="Gene3D" id="3.40.50.150">
    <property type="entry name" value="Vaccinia Virus protein VP39"/>
    <property type="match status" value="1"/>
</dbReference>
<protein>
    <recommendedName>
        <fullName evidence="2">Class I SAM-dependent methyltransferase</fullName>
    </recommendedName>
</protein>
<evidence type="ECO:0008006" key="2">
    <source>
        <dbReference type="Google" id="ProtNLM"/>
    </source>
</evidence>
<dbReference type="EMBL" id="MH908912">
    <property type="protein sequence ID" value="AYM53873.1"/>
    <property type="molecule type" value="Genomic_DNA"/>
</dbReference>
<proteinExistence type="predicted"/>
<evidence type="ECO:0000313" key="1">
    <source>
        <dbReference type="EMBL" id="AYM53873.1"/>
    </source>
</evidence>
<reference evidence="1" key="1">
    <citation type="journal article" date="2018" name="J. Ind. Microbiol. Biotechnol.">
        <title>Genome mining reveals uncommon alkylpyrones as type III PKS products from myxobacteria.</title>
        <authorList>
            <person name="Hug J.J."/>
            <person name="Panter F."/>
            <person name="Krug D."/>
            <person name="Muller R."/>
        </authorList>
    </citation>
    <scope>NUCLEOTIDE SEQUENCE</scope>
    <source>
        <strain evidence="1">MNa2518</strain>
    </source>
</reference>
<dbReference type="AlphaFoldDB" id="A0A3S5GXM6"/>
<organism evidence="1">
    <name type="scientific">Kofleria flava</name>
    <dbReference type="NCBI Taxonomy" id="694315"/>
    <lineage>
        <taxon>Bacteria</taxon>
        <taxon>Pseudomonadati</taxon>
        <taxon>Myxococcota</taxon>
        <taxon>Polyangia</taxon>
        <taxon>Haliangiales</taxon>
        <taxon>Kofleriaceae</taxon>
        <taxon>Kofleria</taxon>
    </lineage>
</organism>
<name>A0A3S5GXM6_9BACT</name>